<dbReference type="InterPro" id="IPR050846">
    <property type="entry name" value="TLCD"/>
</dbReference>
<gene>
    <name evidence="9" type="primary">nipal4</name>
</gene>
<evidence type="ECO:0000313" key="9">
    <source>
        <dbReference type="Ensembl" id="ENSSANP00000070014.1"/>
    </source>
</evidence>
<reference evidence="9" key="2">
    <citation type="submission" date="2025-09" db="UniProtKB">
        <authorList>
            <consortium name="Ensembl"/>
        </authorList>
    </citation>
    <scope>IDENTIFICATION</scope>
</reference>
<keyword evidence="5 6" id="KW-0472">Membrane</keyword>
<feature type="transmembrane region" description="Helical" evidence="7">
    <location>
        <begin position="301"/>
        <end position="320"/>
    </location>
</feature>
<keyword evidence="4 7" id="KW-1133">Transmembrane helix</keyword>
<proteinExistence type="inferred from homology"/>
<evidence type="ECO:0000256" key="3">
    <source>
        <dbReference type="ARBA" id="ARBA00022692"/>
    </source>
</evidence>
<dbReference type="GO" id="GO:0071709">
    <property type="term" value="P:membrane assembly"/>
    <property type="evidence" value="ECO:0007669"/>
    <property type="project" value="TreeGrafter"/>
</dbReference>
<keyword evidence="10" id="KW-1185">Reference proteome</keyword>
<feature type="transmembrane region" description="Helical" evidence="7">
    <location>
        <begin position="210"/>
        <end position="231"/>
    </location>
</feature>
<dbReference type="GO" id="GO:0097035">
    <property type="term" value="P:regulation of membrane lipid distribution"/>
    <property type="evidence" value="ECO:0007669"/>
    <property type="project" value="TreeGrafter"/>
</dbReference>
<dbReference type="Ensembl" id="ENSSANT00000074431.1">
    <property type="protein sequence ID" value="ENSSANP00000070014.1"/>
    <property type="gene ID" value="ENSSANG00000034934.1"/>
</dbReference>
<evidence type="ECO:0000313" key="10">
    <source>
        <dbReference type="Proteomes" id="UP000472260"/>
    </source>
</evidence>
<keyword evidence="3 6" id="KW-0812">Transmembrane</keyword>
<accession>A0A671QND0</accession>
<dbReference type="PANTHER" id="PTHR13439">
    <property type="entry name" value="CT120 PROTEIN"/>
    <property type="match status" value="1"/>
</dbReference>
<dbReference type="AlphaFoldDB" id="A0A671QND0"/>
<dbReference type="GO" id="GO:0005886">
    <property type="term" value="C:plasma membrane"/>
    <property type="evidence" value="ECO:0007669"/>
    <property type="project" value="TreeGrafter"/>
</dbReference>
<feature type="domain" description="TLC" evidence="8">
    <location>
        <begin position="167"/>
        <end position="362"/>
    </location>
</feature>
<dbReference type="Pfam" id="PF05653">
    <property type="entry name" value="Mg_trans_NIPA"/>
    <property type="match status" value="1"/>
</dbReference>
<feature type="transmembrane region" description="Helical" evidence="7">
    <location>
        <begin position="261"/>
        <end position="280"/>
    </location>
</feature>
<protein>
    <submittedName>
        <fullName evidence="9">Magnesium transporter NIPA2-like</fullName>
    </submittedName>
</protein>
<comment type="subcellular location">
    <subcellularLocation>
        <location evidence="1">Membrane</location>
        <topology evidence="1">Multi-pass membrane protein</topology>
    </subcellularLocation>
</comment>
<dbReference type="InterPro" id="IPR006634">
    <property type="entry name" value="TLC-dom"/>
</dbReference>
<dbReference type="PANTHER" id="PTHR13439:SF5">
    <property type="entry name" value="TLC DOMAIN-CONTAINING PROTEIN 1"/>
    <property type="match status" value="1"/>
</dbReference>
<dbReference type="PROSITE" id="PS50922">
    <property type="entry name" value="TLC"/>
    <property type="match status" value="1"/>
</dbReference>
<evidence type="ECO:0000256" key="4">
    <source>
        <dbReference type="ARBA" id="ARBA00022989"/>
    </source>
</evidence>
<dbReference type="GO" id="GO:0055091">
    <property type="term" value="P:phospholipid homeostasis"/>
    <property type="evidence" value="ECO:0007669"/>
    <property type="project" value="TreeGrafter"/>
</dbReference>
<comment type="similarity">
    <text evidence="2">Belongs to the NIPA family.</text>
</comment>
<sequence length="374" mass="41904">MKDIHLPSDSCINGSVIRIFCPTSASVCVFDTGVGNTSFSVDDPNKNSTVNTAALTIDKWSNYNFWTGLTLAVLSAFLIGGSIILKKKALLRLASTGETRAAEGGHGYLKDWLWWGGLLTMGGGEVANFTAYMFAPATVVTPLGALSVLIRFLQTVPSPGTVEADPWRTWKWRNLSVSLVHSLLTGIWAVACVIQHPVMVHEIHSTYTPSAYMLVVVSSGYFIQDAADIIFSGYAKASWEFLLHHVMVIWCFLYAVFTHRFVAGAVVALFVEVNSVFLHTRLLLKLAKVAQNSFIYTINKLFNVVTYVTFRLGAQFYLTWYLIHHYSSLDHALYFLITIMLMNIMILIYFYRLLRTDFFSKGRSHNSGRKFAED</sequence>
<organism evidence="9 10">
    <name type="scientific">Sinocyclocheilus anshuiensis</name>
    <dbReference type="NCBI Taxonomy" id="1608454"/>
    <lineage>
        <taxon>Eukaryota</taxon>
        <taxon>Metazoa</taxon>
        <taxon>Chordata</taxon>
        <taxon>Craniata</taxon>
        <taxon>Vertebrata</taxon>
        <taxon>Euteleostomi</taxon>
        <taxon>Actinopterygii</taxon>
        <taxon>Neopterygii</taxon>
        <taxon>Teleostei</taxon>
        <taxon>Ostariophysi</taxon>
        <taxon>Cypriniformes</taxon>
        <taxon>Cyprinidae</taxon>
        <taxon>Cyprininae</taxon>
        <taxon>Sinocyclocheilus</taxon>
    </lineage>
</organism>
<dbReference type="GO" id="GO:0007009">
    <property type="term" value="P:plasma membrane organization"/>
    <property type="evidence" value="ECO:0007669"/>
    <property type="project" value="TreeGrafter"/>
</dbReference>
<evidence type="ECO:0000256" key="1">
    <source>
        <dbReference type="ARBA" id="ARBA00004141"/>
    </source>
</evidence>
<dbReference type="Proteomes" id="UP000472260">
    <property type="component" value="Unassembled WGS sequence"/>
</dbReference>
<dbReference type="GO" id="GO:0015095">
    <property type="term" value="F:magnesium ion transmembrane transporter activity"/>
    <property type="evidence" value="ECO:0007669"/>
    <property type="project" value="InterPro"/>
</dbReference>
<dbReference type="SMART" id="SM00724">
    <property type="entry name" value="TLC"/>
    <property type="match status" value="1"/>
</dbReference>
<name>A0A671QND0_9TELE</name>
<evidence type="ECO:0000256" key="7">
    <source>
        <dbReference type="SAM" id="Phobius"/>
    </source>
</evidence>
<feature type="transmembrane region" description="Helical" evidence="7">
    <location>
        <begin position="238"/>
        <end position="255"/>
    </location>
</feature>
<evidence type="ECO:0000256" key="2">
    <source>
        <dbReference type="ARBA" id="ARBA00007230"/>
    </source>
</evidence>
<feature type="transmembrane region" description="Helical" evidence="7">
    <location>
        <begin position="177"/>
        <end position="198"/>
    </location>
</feature>
<dbReference type="InterPro" id="IPR008521">
    <property type="entry name" value="Mg_trans_NIPA"/>
</dbReference>
<evidence type="ECO:0000256" key="5">
    <source>
        <dbReference type="ARBA" id="ARBA00023136"/>
    </source>
</evidence>
<evidence type="ECO:0000259" key="8">
    <source>
        <dbReference type="PROSITE" id="PS50922"/>
    </source>
</evidence>
<feature type="transmembrane region" description="Helical" evidence="7">
    <location>
        <begin position="65"/>
        <end position="85"/>
    </location>
</feature>
<evidence type="ECO:0000256" key="6">
    <source>
        <dbReference type="PROSITE-ProRule" id="PRU00205"/>
    </source>
</evidence>
<reference evidence="9" key="1">
    <citation type="submission" date="2025-08" db="UniProtKB">
        <authorList>
            <consortium name="Ensembl"/>
        </authorList>
    </citation>
    <scope>IDENTIFICATION</scope>
</reference>
<dbReference type="Pfam" id="PF03798">
    <property type="entry name" value="TRAM_LAG1_CLN8"/>
    <property type="match status" value="1"/>
</dbReference>
<feature type="transmembrane region" description="Helical" evidence="7">
    <location>
        <begin position="332"/>
        <end position="354"/>
    </location>
</feature>